<dbReference type="Proteomes" id="UP000011713">
    <property type="component" value="Unassembled WGS sequence"/>
</dbReference>
<dbReference type="EnsemblProtists" id="HpaT806353">
    <property type="protein sequence ID" value="HpaP806353"/>
    <property type="gene ID" value="HpaG806353"/>
</dbReference>
<reference evidence="2" key="1">
    <citation type="journal article" date="2010" name="Science">
        <title>Signatures of adaptation to obligate biotrophy in the Hyaloperonospora arabidopsidis genome.</title>
        <authorList>
            <person name="Baxter L."/>
            <person name="Tripathy S."/>
            <person name="Ishaque N."/>
            <person name="Boot N."/>
            <person name="Cabral A."/>
            <person name="Kemen E."/>
            <person name="Thines M."/>
            <person name="Ah-Fong A."/>
            <person name="Anderson R."/>
            <person name="Badejoko W."/>
            <person name="Bittner-Eddy P."/>
            <person name="Boore J.L."/>
            <person name="Chibucos M.C."/>
            <person name="Coates M."/>
            <person name="Dehal P."/>
            <person name="Delehaunty K."/>
            <person name="Dong S."/>
            <person name="Downton P."/>
            <person name="Dumas B."/>
            <person name="Fabro G."/>
            <person name="Fronick C."/>
            <person name="Fuerstenberg S.I."/>
            <person name="Fulton L."/>
            <person name="Gaulin E."/>
            <person name="Govers F."/>
            <person name="Hughes L."/>
            <person name="Humphray S."/>
            <person name="Jiang R.H."/>
            <person name="Judelson H."/>
            <person name="Kamoun S."/>
            <person name="Kyung K."/>
            <person name="Meijer H."/>
            <person name="Minx P."/>
            <person name="Morris P."/>
            <person name="Nelson J."/>
            <person name="Phuntumart V."/>
            <person name="Qutob D."/>
            <person name="Rehmany A."/>
            <person name="Rougon-Cardoso A."/>
            <person name="Ryden P."/>
            <person name="Torto-Alalibo T."/>
            <person name="Studholme D."/>
            <person name="Wang Y."/>
            <person name="Win J."/>
            <person name="Wood J."/>
            <person name="Clifton S.W."/>
            <person name="Rogers J."/>
            <person name="Van den Ackerveken G."/>
            <person name="Jones J.D."/>
            <person name="McDowell J.M."/>
            <person name="Beynon J."/>
            <person name="Tyler B.M."/>
        </authorList>
    </citation>
    <scope>NUCLEOTIDE SEQUENCE [LARGE SCALE GENOMIC DNA]</scope>
    <source>
        <strain evidence="2">Emoy2</strain>
    </source>
</reference>
<dbReference type="HOGENOM" id="CLU_2710126_0_0_1"/>
<evidence type="ECO:0000313" key="1">
    <source>
        <dbReference type="EnsemblProtists" id="HpaP806353"/>
    </source>
</evidence>
<dbReference type="EMBL" id="JH598306">
    <property type="status" value="NOT_ANNOTATED_CDS"/>
    <property type="molecule type" value="Genomic_DNA"/>
</dbReference>
<dbReference type="InParanoid" id="M4BIX6"/>
<sequence>MEKVVLRAERGRYAFILNGQDAQQMEEAIDISCGSDTDVLVQPNFMNKVLVFFIVTLQRHLMISAPSQPMMKT</sequence>
<dbReference type="AlphaFoldDB" id="M4BIX6"/>
<accession>M4BIX6</accession>
<protein>
    <submittedName>
        <fullName evidence="1">Uncharacterized protein</fullName>
    </submittedName>
</protein>
<organism evidence="1 2">
    <name type="scientific">Hyaloperonospora arabidopsidis (strain Emoy2)</name>
    <name type="common">Downy mildew agent</name>
    <name type="synonym">Peronospora arabidopsidis</name>
    <dbReference type="NCBI Taxonomy" id="559515"/>
    <lineage>
        <taxon>Eukaryota</taxon>
        <taxon>Sar</taxon>
        <taxon>Stramenopiles</taxon>
        <taxon>Oomycota</taxon>
        <taxon>Peronosporomycetes</taxon>
        <taxon>Peronosporales</taxon>
        <taxon>Peronosporaceae</taxon>
        <taxon>Hyaloperonospora</taxon>
    </lineage>
</organism>
<proteinExistence type="predicted"/>
<reference evidence="1" key="2">
    <citation type="submission" date="2015-06" db="UniProtKB">
        <authorList>
            <consortium name="EnsemblProtists"/>
        </authorList>
    </citation>
    <scope>IDENTIFICATION</scope>
    <source>
        <strain evidence="1">Emoy2</strain>
    </source>
</reference>
<name>M4BIX6_HYAAE</name>
<evidence type="ECO:0000313" key="2">
    <source>
        <dbReference type="Proteomes" id="UP000011713"/>
    </source>
</evidence>
<dbReference type="VEuPathDB" id="FungiDB:HpaG806353"/>
<keyword evidence="2" id="KW-1185">Reference proteome</keyword>